<proteinExistence type="predicted"/>
<organism evidence="1 2">
    <name type="scientific">Levilinea saccharolytica</name>
    <dbReference type="NCBI Taxonomy" id="229921"/>
    <lineage>
        <taxon>Bacteria</taxon>
        <taxon>Bacillati</taxon>
        <taxon>Chloroflexota</taxon>
        <taxon>Anaerolineae</taxon>
        <taxon>Anaerolineales</taxon>
        <taxon>Anaerolineaceae</taxon>
        <taxon>Levilinea</taxon>
    </lineage>
</organism>
<sequence length="275" mass="31514">MSKAMQLKAKIKNLALKNHVPAQAVLQNFMLERLLERISLSKYKDMVILKGGMLIASMVGISSRTTMDMDATLRGYPLTEKAIQEALSEICAIPLGDEVSLKLDHIAPIREDDEYGGFRVAIIAKYESINTPLKIDITTGDIITPEAIRYAFQSNFEDKKIEVWAYNIETILAEKVETILRRSVLNTRPRDFYDVYIIMKTQRRAINKNIFRIALNATAQKRTSLAALRDQDKILQTIQTDTIMRQRWERYCKENYYANGIEFDDAIGVLKELVN</sequence>
<dbReference type="STRING" id="229921.ADN01_01860"/>
<evidence type="ECO:0000313" key="2">
    <source>
        <dbReference type="Proteomes" id="UP000050501"/>
    </source>
</evidence>
<gene>
    <name evidence="1" type="ORF">ADN01_01860</name>
</gene>
<protein>
    <submittedName>
        <fullName evidence="1">Abortive phage infection protein</fullName>
    </submittedName>
</protein>
<comment type="caution">
    <text evidence="1">The sequence shown here is derived from an EMBL/GenBank/DDBJ whole genome shotgun (WGS) entry which is preliminary data.</text>
</comment>
<evidence type="ECO:0000313" key="1">
    <source>
        <dbReference type="EMBL" id="KPL90827.1"/>
    </source>
</evidence>
<dbReference type="AlphaFoldDB" id="A0A0P6Z092"/>
<accession>A0A0P6Z092</accession>
<dbReference type="Proteomes" id="UP000050501">
    <property type="component" value="Unassembled WGS sequence"/>
</dbReference>
<dbReference type="PATRIC" id="fig|229921.5.peg.1133"/>
<dbReference type="OrthoDB" id="9808443at2"/>
<keyword evidence="2" id="KW-1185">Reference proteome</keyword>
<dbReference type="RefSeq" id="WP_062419247.1">
    <property type="nucleotide sequence ID" value="NZ_DF967974.1"/>
</dbReference>
<dbReference type="InterPro" id="IPR014942">
    <property type="entry name" value="AbiEii"/>
</dbReference>
<name>A0A0P6Z092_9CHLR</name>
<reference evidence="1 2" key="1">
    <citation type="submission" date="2015-07" db="EMBL/GenBank/DDBJ databases">
        <title>Genome sequence of Levilinea saccharolytica DSM 16555.</title>
        <authorList>
            <person name="Hemp J."/>
            <person name="Ward L.M."/>
            <person name="Pace L.A."/>
            <person name="Fischer W.W."/>
        </authorList>
    </citation>
    <scope>NUCLEOTIDE SEQUENCE [LARGE SCALE GENOMIC DNA]</scope>
    <source>
        <strain evidence="1 2">KIBI-1</strain>
    </source>
</reference>
<dbReference type="EMBL" id="LGCM01000008">
    <property type="protein sequence ID" value="KPL90827.1"/>
    <property type="molecule type" value="Genomic_DNA"/>
</dbReference>
<dbReference type="Pfam" id="PF08843">
    <property type="entry name" value="AbiEii"/>
    <property type="match status" value="1"/>
</dbReference>